<evidence type="ECO:0000313" key="3">
    <source>
        <dbReference type="Proteomes" id="UP000325614"/>
    </source>
</evidence>
<keyword evidence="1" id="KW-1133">Transmembrane helix</keyword>
<dbReference type="PANTHER" id="PTHR36443">
    <property type="entry name" value="BSR5223 PROTEIN"/>
    <property type="match status" value="1"/>
</dbReference>
<organism evidence="2 3">
    <name type="scientific">Microvirga thermotolerans</name>
    <dbReference type="NCBI Taxonomy" id="2651334"/>
    <lineage>
        <taxon>Bacteria</taxon>
        <taxon>Pseudomonadati</taxon>
        <taxon>Pseudomonadota</taxon>
        <taxon>Alphaproteobacteria</taxon>
        <taxon>Hyphomicrobiales</taxon>
        <taxon>Methylobacteriaceae</taxon>
        <taxon>Microvirga</taxon>
    </lineage>
</organism>
<feature type="transmembrane region" description="Helical" evidence="1">
    <location>
        <begin position="45"/>
        <end position="66"/>
    </location>
</feature>
<dbReference type="AlphaFoldDB" id="A0A5P9JYV0"/>
<sequence length="70" mass="7683">MEVSRILIGLGLLLVLVGLLWPVLAKLGFGRLPGDVLIQRDGFSLYVPLATSILVSLILSLVLWVVNRWS</sequence>
<evidence type="ECO:0000313" key="2">
    <source>
        <dbReference type="EMBL" id="QFU16918.1"/>
    </source>
</evidence>
<proteinExistence type="predicted"/>
<name>A0A5P9JYV0_9HYPH</name>
<keyword evidence="1" id="KW-0812">Transmembrane</keyword>
<reference evidence="2 3" key="1">
    <citation type="submission" date="2019-10" db="EMBL/GenBank/DDBJ databases">
        <title>Isolation, Identification of Microvirga thermotolerans HR1, a novel thermophilic bacterium and Comparative Genomics of the genus Microvirga.</title>
        <authorList>
            <person name="Li J."/>
            <person name="Zhang W."/>
            <person name="Lin M."/>
            <person name="Wang J."/>
        </authorList>
    </citation>
    <scope>NUCLEOTIDE SEQUENCE [LARGE SCALE GENOMIC DNA]</scope>
    <source>
        <strain evidence="2 3">HR1</strain>
    </source>
</reference>
<keyword evidence="3" id="KW-1185">Reference proteome</keyword>
<dbReference type="PANTHER" id="PTHR36443:SF1">
    <property type="entry name" value="BSR5223 PROTEIN"/>
    <property type="match status" value="1"/>
</dbReference>
<protein>
    <submittedName>
        <fullName evidence="2">DUF2905 family protein</fullName>
    </submittedName>
</protein>
<accession>A0A5P9JYV0</accession>
<dbReference type="RefSeq" id="WP_152586554.1">
    <property type="nucleotide sequence ID" value="NZ_CP045423.1"/>
</dbReference>
<keyword evidence="1" id="KW-0472">Membrane</keyword>
<dbReference type="EMBL" id="CP045423">
    <property type="protein sequence ID" value="QFU16918.1"/>
    <property type="molecule type" value="Genomic_DNA"/>
</dbReference>
<dbReference type="Pfam" id="PF11146">
    <property type="entry name" value="DUF2905"/>
    <property type="match status" value="1"/>
</dbReference>
<dbReference type="KEGG" id="mico:GDR74_12175"/>
<dbReference type="Proteomes" id="UP000325614">
    <property type="component" value="Chromosome"/>
</dbReference>
<evidence type="ECO:0000256" key="1">
    <source>
        <dbReference type="SAM" id="Phobius"/>
    </source>
</evidence>
<gene>
    <name evidence="2" type="ORF">GDR74_12175</name>
</gene>
<dbReference type="InterPro" id="IPR021320">
    <property type="entry name" value="DUF2905"/>
</dbReference>